<evidence type="ECO:0000313" key="2">
    <source>
        <dbReference type="Proteomes" id="UP000199274"/>
    </source>
</evidence>
<proteinExistence type="predicted"/>
<keyword evidence="2" id="KW-1185">Reference proteome</keyword>
<dbReference type="RefSeq" id="WP_091257267.1">
    <property type="nucleotide sequence ID" value="NZ_FNDB01000006.1"/>
</dbReference>
<gene>
    <name evidence="1" type="ORF">SAMN04488062_106146</name>
</gene>
<reference evidence="2" key="1">
    <citation type="submission" date="2016-10" db="EMBL/GenBank/DDBJ databases">
        <authorList>
            <person name="Varghese N."/>
            <person name="Submissions S."/>
        </authorList>
    </citation>
    <scope>NUCLEOTIDE SEQUENCE [LARGE SCALE GENOMIC DNA]</scope>
    <source>
        <strain evidence="2">CGMCC 1.2747</strain>
    </source>
</reference>
<dbReference type="Pfam" id="PF22000">
    <property type="entry name" value="DUF6929"/>
    <property type="match status" value="1"/>
</dbReference>
<dbReference type="InterPro" id="IPR053851">
    <property type="entry name" value="DUF6929"/>
</dbReference>
<dbReference type="AlphaFoldDB" id="A0A1G8BSW5"/>
<dbReference type="Proteomes" id="UP000199274">
    <property type="component" value="Unassembled WGS sequence"/>
</dbReference>
<name>A0A1G8BSW5_9FLAO</name>
<protein>
    <submittedName>
        <fullName evidence="1">Uncharacterized protein</fullName>
    </submittedName>
</protein>
<sequence length="283" mass="31904">MEKFTLEQRFQISGIGAASGLIYKDNSLLIIGDNSSYLYEYEMDSRNLKRHPLLENPSENILKKEKPDFEAITTFGESIYVFGSGSTQKRNKMVQINAADKKIVATNDLTDLYAILQNSAEIKPEDFNIEGAIYNGKSWYLFNRGNGSSTKNVLLEVQGELLTKQITVLSYAYQLPRIKGVHSSFTDGILVESTIYFLATAEDTTSTYEDGDVLGSLIGSIDLKTMKINFTKKISDSHKFEGLTLYEHSKEKIEFLLCEDKDTDTLETDIYKLSLDLDSDKII</sequence>
<dbReference type="OrthoDB" id="6710009at2"/>
<dbReference type="STRING" id="178355.SAMN04488062_106146"/>
<dbReference type="EMBL" id="FNDB01000006">
    <property type="protein sequence ID" value="SDH36366.1"/>
    <property type="molecule type" value="Genomic_DNA"/>
</dbReference>
<accession>A0A1G8BSW5</accession>
<evidence type="ECO:0000313" key="1">
    <source>
        <dbReference type="EMBL" id="SDH36366.1"/>
    </source>
</evidence>
<organism evidence="1 2">
    <name type="scientific">Flavobacterium omnivorum</name>
    <dbReference type="NCBI Taxonomy" id="178355"/>
    <lineage>
        <taxon>Bacteria</taxon>
        <taxon>Pseudomonadati</taxon>
        <taxon>Bacteroidota</taxon>
        <taxon>Flavobacteriia</taxon>
        <taxon>Flavobacteriales</taxon>
        <taxon>Flavobacteriaceae</taxon>
        <taxon>Flavobacterium</taxon>
    </lineage>
</organism>